<name>A0A9P8CUF4_MORAP</name>
<dbReference type="InterPro" id="IPR033126">
    <property type="entry name" value="Glyco_hydro_9_Asp/Glu_AS"/>
</dbReference>
<dbReference type="Gene3D" id="1.50.10.10">
    <property type="match status" value="1"/>
</dbReference>
<feature type="region of interest" description="Disordered" evidence="10">
    <location>
        <begin position="614"/>
        <end position="682"/>
    </location>
</feature>
<evidence type="ECO:0000313" key="14">
    <source>
        <dbReference type="Proteomes" id="UP000717515"/>
    </source>
</evidence>
<feature type="chain" id="PRO_5040531088" description="Endoglucanase" evidence="9">
    <location>
        <begin position="24"/>
        <end position="682"/>
    </location>
</feature>
<feature type="active site" evidence="8">
    <location>
        <position position="517"/>
    </location>
</feature>
<keyword evidence="6 8" id="KW-0326">Glycosidase</keyword>
<keyword evidence="11" id="KW-1133">Transmembrane helix</keyword>
<comment type="caution">
    <text evidence="13">The sequence shown here is derived from an EMBL/GenBank/DDBJ whole genome shotgun (WGS) entry which is preliminary data.</text>
</comment>
<dbReference type="InterPro" id="IPR008928">
    <property type="entry name" value="6-hairpin_glycosidase_sf"/>
</dbReference>
<dbReference type="PROSITE" id="PS00698">
    <property type="entry name" value="GH9_3"/>
    <property type="match status" value="1"/>
</dbReference>
<sequence length="682" mass="74118">MKSARASLWPIVALLSVCIGALAQDPAAPIEGTPSATPSSTVRPTLSVSKTWPLASAPTFPDQPRDSIDSPSFPDPEYVKLLDYTLAFYEAQRSGKLPADQRVTWRRDSAMNDGKDVGLDLSGGYYDAGDYLKFIFPLTFSLSETCWGGLEFFEGYQLANETLYLDRMVRWGMDWLIKAHPNNNTLYVQVGLSEVDNNYWGPDTSIPLPRPSFQVNSTHPGTDVMADAAAAFASCAMLYRDKLNDATYASTLQSHADALFRLAETAMPQQVYQTVVPAASCCYASSGFVDELAWGAAWMYKLTKDASYAQKASKYMDQLNTPTVQLNPITWDDKTGLVYILMAGATAGTADNNGKWQGLSEQFADTTRRAPKPCSFTKGGLYYCNGNSGDDSTVVAANAAFALHLLANQMAGSGGGGNNNNNVGASTQGKIDDYRSFALGQINYLLGDNPLKTPYIVGVHPNSPINPHSAPASGGNSADTIDSFPEKETYTIYGALVGGPDKNDRFEDKRSDWRQNEVALDYNAPFNGLMAYQVMSSAVSPPYVVIPAGRPDLPPILNGMEVWQIILIVVGSIFVAIAIGAVICYRKRHQIRAWAASRKQNKYERTAAAGYGNAMKPVRAAGGNNNEGMEEEPTNRSNQDHVVSHLAVPPPPPLRNQQSRPVPPPPLPPREEPMLLQDAHRA</sequence>
<keyword evidence="11" id="KW-0812">Transmembrane</keyword>
<proteinExistence type="inferred from homology"/>
<organism evidence="13 14">
    <name type="scientific">Mortierella alpina</name>
    <name type="common">Oleaginous fungus</name>
    <name type="synonym">Mortierella renispora</name>
    <dbReference type="NCBI Taxonomy" id="64518"/>
    <lineage>
        <taxon>Eukaryota</taxon>
        <taxon>Fungi</taxon>
        <taxon>Fungi incertae sedis</taxon>
        <taxon>Mucoromycota</taxon>
        <taxon>Mortierellomycotina</taxon>
        <taxon>Mortierellomycetes</taxon>
        <taxon>Mortierellales</taxon>
        <taxon>Mortierellaceae</taxon>
        <taxon>Mortierella</taxon>
    </lineage>
</organism>
<dbReference type="EMBL" id="JAIFTL010000284">
    <property type="protein sequence ID" value="KAG9320513.1"/>
    <property type="molecule type" value="Genomic_DNA"/>
</dbReference>
<feature type="signal peptide" evidence="9">
    <location>
        <begin position="1"/>
        <end position="23"/>
    </location>
</feature>
<keyword evidence="7 8" id="KW-0624">Polysaccharide degradation</keyword>
<gene>
    <name evidence="13" type="ORF">KVV02_000172</name>
</gene>
<evidence type="ECO:0000256" key="5">
    <source>
        <dbReference type="ARBA" id="ARBA00023277"/>
    </source>
</evidence>
<evidence type="ECO:0000256" key="1">
    <source>
        <dbReference type="ARBA" id="ARBA00000966"/>
    </source>
</evidence>
<dbReference type="Proteomes" id="UP000717515">
    <property type="component" value="Unassembled WGS sequence"/>
</dbReference>
<evidence type="ECO:0000256" key="9">
    <source>
        <dbReference type="RuleBase" id="RU361166"/>
    </source>
</evidence>
<dbReference type="Pfam" id="PF00759">
    <property type="entry name" value="Glyco_hydro_9"/>
    <property type="match status" value="1"/>
</dbReference>
<evidence type="ECO:0000256" key="6">
    <source>
        <dbReference type="ARBA" id="ARBA00023295"/>
    </source>
</evidence>
<keyword evidence="3 8" id="KW-0378">Hydrolase</keyword>
<evidence type="ECO:0000256" key="8">
    <source>
        <dbReference type="PROSITE-ProRule" id="PRU10060"/>
    </source>
</evidence>
<accession>A0A9P8CUF4</accession>
<evidence type="ECO:0000256" key="11">
    <source>
        <dbReference type="SAM" id="Phobius"/>
    </source>
</evidence>
<dbReference type="GO" id="GO:0008810">
    <property type="term" value="F:cellulase activity"/>
    <property type="evidence" value="ECO:0007669"/>
    <property type="project" value="UniProtKB-EC"/>
</dbReference>
<evidence type="ECO:0000256" key="2">
    <source>
        <dbReference type="ARBA" id="ARBA00007072"/>
    </source>
</evidence>
<feature type="compositionally biased region" description="Basic and acidic residues" evidence="10">
    <location>
        <begin position="669"/>
        <end position="682"/>
    </location>
</feature>
<evidence type="ECO:0000259" key="12">
    <source>
        <dbReference type="Pfam" id="PF00759"/>
    </source>
</evidence>
<reference evidence="13" key="1">
    <citation type="submission" date="2021-07" db="EMBL/GenBank/DDBJ databases">
        <title>Draft genome of Mortierella alpina, strain LL118, isolated from an aspen leaf litter sample.</title>
        <authorList>
            <person name="Yang S."/>
            <person name="Vinatzer B.A."/>
        </authorList>
    </citation>
    <scope>NUCLEOTIDE SEQUENCE</scope>
    <source>
        <strain evidence="13">LL118</strain>
    </source>
</reference>
<dbReference type="GO" id="GO:0030245">
    <property type="term" value="P:cellulose catabolic process"/>
    <property type="evidence" value="ECO:0007669"/>
    <property type="project" value="UniProtKB-KW"/>
</dbReference>
<evidence type="ECO:0000256" key="3">
    <source>
        <dbReference type="ARBA" id="ARBA00022801"/>
    </source>
</evidence>
<evidence type="ECO:0000256" key="4">
    <source>
        <dbReference type="ARBA" id="ARBA00023001"/>
    </source>
</evidence>
<feature type="transmembrane region" description="Helical" evidence="11">
    <location>
        <begin position="562"/>
        <end position="585"/>
    </location>
</feature>
<protein>
    <recommendedName>
        <fullName evidence="9">Endoglucanase</fullName>
        <ecNumber evidence="9">3.2.1.4</ecNumber>
    </recommendedName>
</protein>
<dbReference type="EC" id="3.2.1.4" evidence="9"/>
<evidence type="ECO:0000256" key="7">
    <source>
        <dbReference type="ARBA" id="ARBA00023326"/>
    </source>
</evidence>
<keyword evidence="5 8" id="KW-0119">Carbohydrate metabolism</keyword>
<dbReference type="PANTHER" id="PTHR22298">
    <property type="entry name" value="ENDO-1,4-BETA-GLUCANASE"/>
    <property type="match status" value="1"/>
</dbReference>
<keyword evidence="9" id="KW-0732">Signal</keyword>
<evidence type="ECO:0000313" key="13">
    <source>
        <dbReference type="EMBL" id="KAG9320513.1"/>
    </source>
</evidence>
<feature type="active site" evidence="8">
    <location>
        <position position="508"/>
    </location>
</feature>
<dbReference type="SUPFAM" id="SSF48208">
    <property type="entry name" value="Six-hairpin glycosidases"/>
    <property type="match status" value="1"/>
</dbReference>
<feature type="domain" description="Glycoside hydrolase family 9" evidence="12">
    <location>
        <begin position="78"/>
        <end position="529"/>
    </location>
</feature>
<keyword evidence="4 9" id="KW-0136">Cellulose degradation</keyword>
<dbReference type="AlphaFoldDB" id="A0A9P8CUF4"/>
<dbReference type="InterPro" id="IPR001701">
    <property type="entry name" value="Glyco_hydro_9"/>
</dbReference>
<dbReference type="InterPro" id="IPR012341">
    <property type="entry name" value="6hp_glycosidase-like_sf"/>
</dbReference>
<evidence type="ECO:0000256" key="10">
    <source>
        <dbReference type="SAM" id="MobiDB-lite"/>
    </source>
</evidence>
<keyword evidence="11" id="KW-0472">Membrane</keyword>
<comment type="catalytic activity">
    <reaction evidence="1 9">
        <text>Endohydrolysis of (1-&gt;4)-beta-D-glucosidic linkages in cellulose, lichenin and cereal beta-D-glucans.</text>
        <dbReference type="EC" id="3.2.1.4"/>
    </reaction>
</comment>
<comment type="similarity">
    <text evidence="2 8 9">Belongs to the glycosyl hydrolase 9 (cellulase E) family.</text>
</comment>